<dbReference type="NCBIfam" id="TIGR00756">
    <property type="entry name" value="PPR"/>
    <property type="match status" value="3"/>
</dbReference>
<sequence>MPKKPLLHVLSSKQVAQIKAHVLKSSRPHELNELLDSFVKSHTPQHAFVLYNQMLQNPNTHNHFSFNYALKACCLTNSFNKGREIHARVVKSGHLAHTYIQNSFVHFYVIRNDIVYANRVFRTIAYPNVVSWTSIISGFSKCGFVDDAVAMFSLMDVDPNANTLVSVLSACSSVRSLKLGKSVHCYGLKSFDQGNVIFDNALLHFYVKVGDLENAQRLFDEMPKRDVVSWSTMVGGFVEWGFCETAINVFNEMVKGGEVNPNVATIVNLLAACASLGSLSLCEWVHSYVHGRHDIPVDGNIGNALVNSYVKCGNISKAIRVFKTLRLKDKVSWSTMISGVAMNGLGHHALPLFSLMLVNGVAPDDVTFIGLLTACSHAGLVDEGLMVFKAMVNAYGITPHKQHYGCVVDLYARGGRFREAEDFIRGMVVEPDAPVWGALVSGCRVHGNEVILKRVGQAVVDRGASGGTLASVSNSYAGSSRWDESIEIRKTIGCLGLKKMAGCSWIELDE</sequence>
<comment type="caution">
    <text evidence="3">The sequence shown here is derived from an EMBL/GenBank/DDBJ whole genome shotgun (WGS) entry which is preliminary data.</text>
</comment>
<dbReference type="OrthoDB" id="1372509at2759"/>
<feature type="repeat" description="PPR" evidence="2">
    <location>
        <begin position="195"/>
        <end position="229"/>
    </location>
</feature>
<dbReference type="OMA" id="QMPAEYD"/>
<dbReference type="Gene3D" id="1.25.40.10">
    <property type="entry name" value="Tetratricopeptide repeat domain"/>
    <property type="match status" value="3"/>
</dbReference>
<gene>
    <name evidence="3" type="ORF">Ccrd_021535</name>
</gene>
<evidence type="ECO:0000313" key="3">
    <source>
        <dbReference type="EMBL" id="KVI00210.1"/>
    </source>
</evidence>
<dbReference type="FunFam" id="1.25.40.10:FF:000090">
    <property type="entry name" value="Pentatricopeptide repeat-containing protein, chloroplastic"/>
    <property type="match status" value="1"/>
</dbReference>
<dbReference type="GO" id="GO:0009451">
    <property type="term" value="P:RNA modification"/>
    <property type="evidence" value="ECO:0007669"/>
    <property type="project" value="InterPro"/>
</dbReference>
<keyword evidence="1" id="KW-0677">Repeat</keyword>
<evidence type="ECO:0000256" key="1">
    <source>
        <dbReference type="ARBA" id="ARBA00022737"/>
    </source>
</evidence>
<evidence type="ECO:0000256" key="2">
    <source>
        <dbReference type="PROSITE-ProRule" id="PRU00708"/>
    </source>
</evidence>
<dbReference type="GO" id="GO:0003729">
    <property type="term" value="F:mRNA binding"/>
    <property type="evidence" value="ECO:0007669"/>
    <property type="project" value="UniProtKB-ARBA"/>
</dbReference>
<dbReference type="PANTHER" id="PTHR24015">
    <property type="entry name" value="OS07G0578800 PROTEIN-RELATED"/>
    <property type="match status" value="1"/>
</dbReference>
<dbReference type="FunFam" id="1.25.40.10:FF:000073">
    <property type="entry name" value="Pentatricopeptide repeat-containing protein chloroplastic"/>
    <property type="match status" value="1"/>
</dbReference>
<dbReference type="Pfam" id="PF12854">
    <property type="entry name" value="PPR_1"/>
    <property type="match status" value="1"/>
</dbReference>
<protein>
    <submittedName>
        <fullName evidence="3">Pentatricopeptide repeat-containing protein</fullName>
    </submittedName>
</protein>
<dbReference type="PANTHER" id="PTHR24015:SF548">
    <property type="entry name" value="OS08G0340900 PROTEIN"/>
    <property type="match status" value="1"/>
</dbReference>
<dbReference type="InterPro" id="IPR002885">
    <property type="entry name" value="PPR_rpt"/>
</dbReference>
<accession>A0A118JZP7</accession>
<dbReference type="InterPro" id="IPR011990">
    <property type="entry name" value="TPR-like_helical_dom_sf"/>
</dbReference>
<dbReference type="EMBL" id="LEKV01003396">
    <property type="protein sequence ID" value="KVI00210.1"/>
    <property type="molecule type" value="Genomic_DNA"/>
</dbReference>
<dbReference type="FunFam" id="1.25.40.10:FF:000344">
    <property type="entry name" value="Pentatricopeptide repeat-containing protein"/>
    <property type="match status" value="1"/>
</dbReference>
<feature type="repeat" description="PPR" evidence="2">
    <location>
        <begin position="329"/>
        <end position="363"/>
    </location>
</feature>
<evidence type="ECO:0000313" key="4">
    <source>
        <dbReference type="Proteomes" id="UP000243975"/>
    </source>
</evidence>
<organism evidence="3 4">
    <name type="scientific">Cynara cardunculus var. scolymus</name>
    <name type="common">Globe artichoke</name>
    <name type="synonym">Cynara scolymus</name>
    <dbReference type="NCBI Taxonomy" id="59895"/>
    <lineage>
        <taxon>Eukaryota</taxon>
        <taxon>Viridiplantae</taxon>
        <taxon>Streptophyta</taxon>
        <taxon>Embryophyta</taxon>
        <taxon>Tracheophyta</taxon>
        <taxon>Spermatophyta</taxon>
        <taxon>Magnoliopsida</taxon>
        <taxon>eudicotyledons</taxon>
        <taxon>Gunneridae</taxon>
        <taxon>Pentapetalae</taxon>
        <taxon>asterids</taxon>
        <taxon>campanulids</taxon>
        <taxon>Asterales</taxon>
        <taxon>Asteraceae</taxon>
        <taxon>Carduoideae</taxon>
        <taxon>Cardueae</taxon>
        <taxon>Carduinae</taxon>
        <taxon>Cynara</taxon>
    </lineage>
</organism>
<dbReference type="Pfam" id="PF13041">
    <property type="entry name" value="PPR_2"/>
    <property type="match status" value="1"/>
</dbReference>
<dbReference type="InterPro" id="IPR046960">
    <property type="entry name" value="PPR_At4g14850-like_plant"/>
</dbReference>
<keyword evidence="4" id="KW-1185">Reference proteome</keyword>
<name>A0A118JZP7_CYNCS</name>
<dbReference type="AlphaFoldDB" id="A0A118JZP7"/>
<reference evidence="3 4" key="1">
    <citation type="journal article" date="2016" name="Sci. Rep.">
        <title>The genome sequence of the outbreeding globe artichoke constructed de novo incorporating a phase-aware low-pass sequencing strategy of F1 progeny.</title>
        <authorList>
            <person name="Scaglione D."/>
            <person name="Reyes-Chin-Wo S."/>
            <person name="Acquadro A."/>
            <person name="Froenicke L."/>
            <person name="Portis E."/>
            <person name="Beitel C."/>
            <person name="Tirone M."/>
            <person name="Mauro R."/>
            <person name="Lo Monaco A."/>
            <person name="Mauromicale G."/>
            <person name="Faccioli P."/>
            <person name="Cattivelli L."/>
            <person name="Rieseberg L."/>
            <person name="Michelmore R."/>
            <person name="Lanteri S."/>
        </authorList>
    </citation>
    <scope>NUCLEOTIDE SEQUENCE [LARGE SCALE GENOMIC DNA]</scope>
    <source>
        <strain evidence="3">2C</strain>
    </source>
</reference>
<dbReference type="Gramene" id="KVI00210">
    <property type="protein sequence ID" value="KVI00210"/>
    <property type="gene ID" value="Ccrd_021535"/>
</dbReference>
<proteinExistence type="predicted"/>
<dbReference type="Pfam" id="PF01535">
    <property type="entry name" value="PPR"/>
    <property type="match status" value="4"/>
</dbReference>
<dbReference type="Proteomes" id="UP000243975">
    <property type="component" value="Unassembled WGS sequence"/>
</dbReference>
<feature type="repeat" description="PPR" evidence="2">
    <location>
        <begin position="128"/>
        <end position="158"/>
    </location>
</feature>
<dbReference type="PROSITE" id="PS51375">
    <property type="entry name" value="PPR"/>
    <property type="match status" value="3"/>
</dbReference>